<feature type="transmembrane region" description="Helical" evidence="1">
    <location>
        <begin position="37"/>
        <end position="60"/>
    </location>
</feature>
<keyword evidence="1" id="KW-1133">Transmembrane helix</keyword>
<keyword evidence="1" id="KW-0472">Membrane</keyword>
<name>A0A6H1P6X5_PRIMG</name>
<dbReference type="Proteomes" id="UP000501868">
    <property type="component" value="Chromosome"/>
</dbReference>
<reference evidence="2 3" key="2">
    <citation type="submission" date="2020-04" db="EMBL/GenBank/DDBJ databases">
        <authorList>
            <person name="Fomenkov A."/>
            <person name="Anton B.P."/>
            <person name="Roberts R.J."/>
        </authorList>
    </citation>
    <scope>NUCLEOTIDE SEQUENCE [LARGE SCALE GENOMIC DNA]</scope>
    <source>
        <strain evidence="2 3">S2</strain>
    </source>
</reference>
<dbReference type="EMBL" id="CP051128">
    <property type="protein sequence ID" value="QIZ09293.1"/>
    <property type="molecule type" value="Genomic_DNA"/>
</dbReference>
<protein>
    <submittedName>
        <fullName evidence="2">Uncharacterized protein</fullName>
    </submittedName>
</protein>
<proteinExistence type="predicted"/>
<dbReference type="AlphaFoldDB" id="A0A6H1P6X5"/>
<gene>
    <name evidence="2" type="ORF">HFZ78_23455</name>
</gene>
<accession>A0A6H1P6X5</accession>
<evidence type="ECO:0000313" key="3">
    <source>
        <dbReference type="Proteomes" id="UP000501868"/>
    </source>
</evidence>
<keyword evidence="1" id="KW-0812">Transmembrane</keyword>
<organism evidence="2 3">
    <name type="scientific">Priestia megaterium</name>
    <name type="common">Bacillus megaterium</name>
    <dbReference type="NCBI Taxonomy" id="1404"/>
    <lineage>
        <taxon>Bacteria</taxon>
        <taxon>Bacillati</taxon>
        <taxon>Bacillota</taxon>
        <taxon>Bacilli</taxon>
        <taxon>Bacillales</taxon>
        <taxon>Bacillaceae</taxon>
        <taxon>Priestia</taxon>
    </lineage>
</organism>
<evidence type="ECO:0000256" key="1">
    <source>
        <dbReference type="SAM" id="Phobius"/>
    </source>
</evidence>
<sequence length="63" mass="6746">MKFGMALIIIVLVAALIGTLALTGKPDEDYKGSTKQNTVRLTAIYVVVILGAFGGLAWYITMN</sequence>
<evidence type="ECO:0000313" key="2">
    <source>
        <dbReference type="EMBL" id="QIZ09293.1"/>
    </source>
</evidence>
<reference evidence="2 3" key="1">
    <citation type="submission" date="2020-04" db="EMBL/GenBank/DDBJ databases">
        <title>Genome-Wide Identification of 5-Methylcytosine Sites in Bacterial Genomes By High-Throughput Sequencing of MspJI Restriction Fragments.</title>
        <authorList>
            <person name="Wu V."/>
        </authorList>
    </citation>
    <scope>NUCLEOTIDE SEQUENCE [LARGE SCALE GENOMIC DNA]</scope>
    <source>
        <strain evidence="2 3">S2</strain>
    </source>
</reference>